<dbReference type="CDD" id="cd17574">
    <property type="entry name" value="REC_OmpR"/>
    <property type="match status" value="1"/>
</dbReference>
<dbReference type="PANTHER" id="PTHR48111:SF21">
    <property type="entry name" value="DNA-BINDING DUAL MASTER TRANSCRIPTIONAL REGULATOR RPAA"/>
    <property type="match status" value="1"/>
</dbReference>
<evidence type="ECO:0000256" key="2">
    <source>
        <dbReference type="ARBA" id="ARBA00023012"/>
    </source>
</evidence>
<dbReference type="Proteomes" id="UP001602245">
    <property type="component" value="Unassembled WGS sequence"/>
</dbReference>
<protein>
    <submittedName>
        <fullName evidence="8">Response regulator transcription factor</fullName>
    </submittedName>
</protein>
<gene>
    <name evidence="8" type="ORF">ACFY35_21845</name>
</gene>
<organism evidence="8 9">
    <name type="scientific">Paractinoplanes globisporus</name>
    <dbReference type="NCBI Taxonomy" id="113565"/>
    <lineage>
        <taxon>Bacteria</taxon>
        <taxon>Bacillati</taxon>
        <taxon>Actinomycetota</taxon>
        <taxon>Actinomycetes</taxon>
        <taxon>Micromonosporales</taxon>
        <taxon>Micromonosporaceae</taxon>
        <taxon>Paractinoplanes</taxon>
    </lineage>
</organism>
<dbReference type="InterPro" id="IPR039420">
    <property type="entry name" value="WalR-like"/>
</dbReference>
<keyword evidence="2" id="KW-0902">Two-component regulatory system</keyword>
<evidence type="ECO:0000256" key="5">
    <source>
        <dbReference type="ARBA" id="ARBA00023163"/>
    </source>
</evidence>
<evidence type="ECO:0000256" key="3">
    <source>
        <dbReference type="ARBA" id="ARBA00023015"/>
    </source>
</evidence>
<dbReference type="SUPFAM" id="SSF52172">
    <property type="entry name" value="CheY-like"/>
    <property type="match status" value="1"/>
</dbReference>
<dbReference type="Pfam" id="PF00072">
    <property type="entry name" value="Response_reg"/>
    <property type="match status" value="1"/>
</dbReference>
<dbReference type="InterPro" id="IPR011006">
    <property type="entry name" value="CheY-like_superfamily"/>
</dbReference>
<keyword evidence="9" id="KW-1185">Reference proteome</keyword>
<evidence type="ECO:0000256" key="4">
    <source>
        <dbReference type="ARBA" id="ARBA00023125"/>
    </source>
</evidence>
<accession>A0ABW6WFL0</accession>
<keyword evidence="5" id="KW-0804">Transcription</keyword>
<evidence type="ECO:0000256" key="1">
    <source>
        <dbReference type="ARBA" id="ARBA00022553"/>
    </source>
</evidence>
<proteinExistence type="predicted"/>
<evidence type="ECO:0000259" key="7">
    <source>
        <dbReference type="PROSITE" id="PS50110"/>
    </source>
</evidence>
<dbReference type="RefSeq" id="WP_020509971.1">
    <property type="nucleotide sequence ID" value="NZ_JBIAZU010000004.1"/>
</dbReference>
<feature type="domain" description="Response regulatory" evidence="7">
    <location>
        <begin position="3"/>
        <end position="119"/>
    </location>
</feature>
<dbReference type="SMART" id="SM00448">
    <property type="entry name" value="REC"/>
    <property type="match status" value="1"/>
</dbReference>
<keyword evidence="3" id="KW-0805">Transcription regulation</keyword>
<reference evidence="8 9" key="1">
    <citation type="submission" date="2024-10" db="EMBL/GenBank/DDBJ databases">
        <title>The Natural Products Discovery Center: Release of the First 8490 Sequenced Strains for Exploring Actinobacteria Biosynthetic Diversity.</title>
        <authorList>
            <person name="Kalkreuter E."/>
            <person name="Kautsar S.A."/>
            <person name="Yang D."/>
            <person name="Bader C.D."/>
            <person name="Teijaro C.N."/>
            <person name="Fluegel L."/>
            <person name="Davis C.M."/>
            <person name="Simpson J.R."/>
            <person name="Lauterbach L."/>
            <person name="Steele A.D."/>
            <person name="Gui C."/>
            <person name="Meng S."/>
            <person name="Li G."/>
            <person name="Viehrig K."/>
            <person name="Ye F."/>
            <person name="Su P."/>
            <person name="Kiefer A.F."/>
            <person name="Nichols A."/>
            <person name="Cepeda A.J."/>
            <person name="Yan W."/>
            <person name="Fan B."/>
            <person name="Jiang Y."/>
            <person name="Adhikari A."/>
            <person name="Zheng C.-J."/>
            <person name="Schuster L."/>
            <person name="Cowan T.M."/>
            <person name="Smanski M.J."/>
            <person name="Chevrette M.G."/>
            <person name="De Carvalho L.P.S."/>
            <person name="Shen B."/>
        </authorList>
    </citation>
    <scope>NUCLEOTIDE SEQUENCE [LARGE SCALE GENOMIC DNA]</scope>
    <source>
        <strain evidence="8 9">NPDC000087</strain>
    </source>
</reference>
<evidence type="ECO:0000313" key="8">
    <source>
        <dbReference type="EMBL" id="MFF5292091.1"/>
    </source>
</evidence>
<name>A0ABW6WFL0_9ACTN</name>
<dbReference type="InterPro" id="IPR001789">
    <property type="entry name" value="Sig_transdc_resp-reg_receiver"/>
</dbReference>
<evidence type="ECO:0000256" key="6">
    <source>
        <dbReference type="PROSITE-ProRule" id="PRU00169"/>
    </source>
</evidence>
<evidence type="ECO:0000313" key="9">
    <source>
        <dbReference type="Proteomes" id="UP001602245"/>
    </source>
</evidence>
<keyword evidence="4" id="KW-0238">DNA-binding</keyword>
<comment type="caution">
    <text evidence="8">The sequence shown here is derived from an EMBL/GenBank/DDBJ whole genome shotgun (WGS) entry which is preliminary data.</text>
</comment>
<dbReference type="PANTHER" id="PTHR48111">
    <property type="entry name" value="REGULATOR OF RPOS"/>
    <property type="match status" value="1"/>
</dbReference>
<dbReference type="Gene3D" id="3.40.50.2300">
    <property type="match status" value="1"/>
</dbReference>
<dbReference type="EMBL" id="JBIAZU010000004">
    <property type="protein sequence ID" value="MFF5292091.1"/>
    <property type="molecule type" value="Genomic_DNA"/>
</dbReference>
<sequence>MSTILLAEDDPDIRHMVAYKLGRAGFEVIEVVDGPAALDACLRDPPDLVLLDVRMPRMDGIAVCRELRAGPPTAGVPIIMLTARARPQDREQAFAAGATDYVIKPFSPRALVERVEATLARERQRG</sequence>
<keyword evidence="1 6" id="KW-0597">Phosphoprotein</keyword>
<feature type="modified residue" description="4-aspartylphosphate" evidence="6">
    <location>
        <position position="52"/>
    </location>
</feature>
<dbReference type="PROSITE" id="PS50110">
    <property type="entry name" value="RESPONSE_REGULATORY"/>
    <property type="match status" value="1"/>
</dbReference>